<name>A0A084VV53_ANOSI</name>
<dbReference type="EnsemblMetazoa" id="ASIC009689-RA">
    <property type="protein sequence ID" value="ASIC009689-PA"/>
    <property type="gene ID" value="ASIC009689"/>
</dbReference>
<organism evidence="1">
    <name type="scientific">Anopheles sinensis</name>
    <name type="common">Mosquito</name>
    <dbReference type="NCBI Taxonomy" id="74873"/>
    <lineage>
        <taxon>Eukaryota</taxon>
        <taxon>Metazoa</taxon>
        <taxon>Ecdysozoa</taxon>
        <taxon>Arthropoda</taxon>
        <taxon>Hexapoda</taxon>
        <taxon>Insecta</taxon>
        <taxon>Pterygota</taxon>
        <taxon>Neoptera</taxon>
        <taxon>Endopterygota</taxon>
        <taxon>Diptera</taxon>
        <taxon>Nematocera</taxon>
        <taxon>Culicoidea</taxon>
        <taxon>Culicidae</taxon>
        <taxon>Anophelinae</taxon>
        <taxon>Anopheles</taxon>
    </lineage>
</organism>
<reference evidence="2" key="2">
    <citation type="submission" date="2020-05" db="UniProtKB">
        <authorList>
            <consortium name="EnsemblMetazoa"/>
        </authorList>
    </citation>
    <scope>IDENTIFICATION</scope>
</reference>
<dbReference type="EMBL" id="KE525157">
    <property type="protein sequence ID" value="KFB41847.1"/>
    <property type="molecule type" value="Genomic_DNA"/>
</dbReference>
<evidence type="ECO:0000313" key="3">
    <source>
        <dbReference type="Proteomes" id="UP000030765"/>
    </source>
</evidence>
<accession>A0A084VV53</accession>
<proteinExistence type="predicted"/>
<keyword evidence="3" id="KW-1185">Reference proteome</keyword>
<dbReference type="AlphaFoldDB" id="A0A084VV53"/>
<protein>
    <submittedName>
        <fullName evidence="1 2">Uncharacterized protein</fullName>
    </submittedName>
</protein>
<sequence>MAYTQDGQRVTNVCRVHPVHLPFQNPAINLVRTVIDPIKSKATTRMTMARSALCGSSTVRFLIYTVGRSPSIQDRRCRRW</sequence>
<dbReference type="Proteomes" id="UP000030765">
    <property type="component" value="Unassembled WGS sequence"/>
</dbReference>
<reference evidence="1 3" key="1">
    <citation type="journal article" date="2014" name="BMC Genomics">
        <title>Genome sequence of Anopheles sinensis provides insight into genetics basis of mosquito competence for malaria parasites.</title>
        <authorList>
            <person name="Zhou D."/>
            <person name="Zhang D."/>
            <person name="Ding G."/>
            <person name="Shi L."/>
            <person name="Hou Q."/>
            <person name="Ye Y."/>
            <person name="Xu Y."/>
            <person name="Zhou H."/>
            <person name="Xiong C."/>
            <person name="Li S."/>
            <person name="Yu J."/>
            <person name="Hong S."/>
            <person name="Yu X."/>
            <person name="Zou P."/>
            <person name="Chen C."/>
            <person name="Chang X."/>
            <person name="Wang W."/>
            <person name="Lv Y."/>
            <person name="Sun Y."/>
            <person name="Ma L."/>
            <person name="Shen B."/>
            <person name="Zhu C."/>
        </authorList>
    </citation>
    <scope>NUCLEOTIDE SEQUENCE [LARGE SCALE GENOMIC DNA]</scope>
</reference>
<evidence type="ECO:0000313" key="1">
    <source>
        <dbReference type="EMBL" id="KFB41847.1"/>
    </source>
</evidence>
<dbReference type="EMBL" id="ATLV01017153">
    <property type="status" value="NOT_ANNOTATED_CDS"/>
    <property type="molecule type" value="Genomic_DNA"/>
</dbReference>
<evidence type="ECO:0000313" key="2">
    <source>
        <dbReference type="EnsemblMetazoa" id="ASIC009689-PA"/>
    </source>
</evidence>
<dbReference type="VEuPathDB" id="VectorBase:ASIC009689"/>
<gene>
    <name evidence="1" type="ORF">ZHAS_00009689</name>
</gene>